<dbReference type="InterPro" id="IPR018490">
    <property type="entry name" value="cNMP-bd_dom_sf"/>
</dbReference>
<feature type="domain" description="Cyclic nucleotide-binding" evidence="1">
    <location>
        <begin position="34"/>
        <end position="113"/>
    </location>
</feature>
<sequence length="199" mass="23285">MEQALFDSLNRYLTNCVQLNSADLADADSYFERKVYPKKTFLLQAGEVCKFEAFILKGCIKTYFLDEKGHEVILTFSTEDWWVSDIASFQDQKPSKMYIETLEECELLLLNPSKKELLLTKMPVLERAFRLMLQKHLSVYQERIFCNVSLSAPERYELFLQRYPKLSNRVSQQLIASYLGITPESLSRMRNKRAKPTKV</sequence>
<dbReference type="InterPro" id="IPR014710">
    <property type="entry name" value="RmlC-like_jellyroll"/>
</dbReference>
<keyword evidence="3" id="KW-1185">Reference proteome</keyword>
<dbReference type="SUPFAM" id="SSF51206">
    <property type="entry name" value="cAMP-binding domain-like"/>
    <property type="match status" value="1"/>
</dbReference>
<evidence type="ECO:0000259" key="1">
    <source>
        <dbReference type="Pfam" id="PF00027"/>
    </source>
</evidence>
<evidence type="ECO:0000313" key="3">
    <source>
        <dbReference type="Proteomes" id="UP000679691"/>
    </source>
</evidence>
<comment type="caution">
    <text evidence="2">The sequence shown here is derived from an EMBL/GenBank/DDBJ whole genome shotgun (WGS) entry which is preliminary data.</text>
</comment>
<proteinExistence type="predicted"/>
<dbReference type="RefSeq" id="WP_353547169.1">
    <property type="nucleotide sequence ID" value="NZ_JAGKSB010000009.1"/>
</dbReference>
<dbReference type="Pfam" id="PF00027">
    <property type="entry name" value="cNMP_binding"/>
    <property type="match status" value="1"/>
</dbReference>
<reference evidence="2" key="1">
    <citation type="submission" date="2021-03" db="EMBL/GenBank/DDBJ databases">
        <authorList>
            <person name="Lu T."/>
            <person name="Wang Q."/>
            <person name="Han X."/>
        </authorList>
    </citation>
    <scope>NUCLEOTIDE SEQUENCE</scope>
    <source>
        <strain evidence="2">WQ 2009</strain>
    </source>
</reference>
<dbReference type="EMBL" id="JAGKSB010000009">
    <property type="protein sequence ID" value="MBP3943669.1"/>
    <property type="molecule type" value="Genomic_DNA"/>
</dbReference>
<gene>
    <name evidence="2" type="ORF">J5U18_08855</name>
</gene>
<organism evidence="2 3">
    <name type="scientific">Rhinopithecimicrobium faecis</name>
    <dbReference type="NCBI Taxonomy" id="2820698"/>
    <lineage>
        <taxon>Bacteria</taxon>
        <taxon>Pseudomonadati</taxon>
        <taxon>Bacteroidota</taxon>
        <taxon>Sphingobacteriia</taxon>
        <taxon>Sphingobacteriales</taxon>
        <taxon>Sphingobacteriaceae</taxon>
        <taxon>Rhinopithecimicrobium</taxon>
    </lineage>
</organism>
<dbReference type="InterPro" id="IPR000595">
    <property type="entry name" value="cNMP-bd_dom"/>
</dbReference>
<dbReference type="Gene3D" id="2.60.120.10">
    <property type="entry name" value="Jelly Rolls"/>
    <property type="match status" value="1"/>
</dbReference>
<accession>A0A8T4H9V5</accession>
<protein>
    <submittedName>
        <fullName evidence="2">Crp/Fnr family transcriptional regulator</fullName>
    </submittedName>
</protein>
<dbReference type="AlphaFoldDB" id="A0A8T4H9V5"/>
<name>A0A8T4H9V5_9SPHI</name>
<evidence type="ECO:0000313" key="2">
    <source>
        <dbReference type="EMBL" id="MBP3943669.1"/>
    </source>
</evidence>
<dbReference type="Proteomes" id="UP000679691">
    <property type="component" value="Unassembled WGS sequence"/>
</dbReference>